<keyword evidence="2" id="KW-1185">Reference proteome</keyword>
<reference evidence="1" key="1">
    <citation type="submission" date="2016-10" db="EMBL/GenBank/DDBJ databases">
        <authorList>
            <person name="Benchimol M."/>
            <person name="Almeida L.G."/>
            <person name="Vasconcelos A.T."/>
            <person name="Perreira-Neves A."/>
            <person name="Rosa I.A."/>
            <person name="Tasca T."/>
            <person name="Bogo M.R."/>
            <person name="de Souza W."/>
        </authorList>
    </citation>
    <scope>NUCLEOTIDE SEQUENCE [LARGE SCALE GENOMIC DNA]</scope>
    <source>
        <strain evidence="1">K</strain>
    </source>
</reference>
<dbReference type="RefSeq" id="XP_068367569.1">
    <property type="nucleotide sequence ID" value="XM_068498265.1"/>
</dbReference>
<evidence type="ECO:0000313" key="2">
    <source>
        <dbReference type="Proteomes" id="UP000179807"/>
    </source>
</evidence>
<protein>
    <recommendedName>
        <fullName evidence="3">PH domain-containing protein</fullName>
    </recommendedName>
</protein>
<dbReference type="SUPFAM" id="SSF50729">
    <property type="entry name" value="PH domain-like"/>
    <property type="match status" value="1"/>
</dbReference>
<dbReference type="OrthoDB" id="10500335at2759"/>
<sequence length="212" mass="24320">MTATNGWYCKVLLNSESEAKTRWAIIENNMLLFYTNTADKVPVNIFHVDGLEVSEAFGEIDQLHSLKVKINHVCAIPQFFVYTPNQFDIVSIKKGILDTQAQWKTSITQSKPTVPQNFVTDTIGKFVYKPADRCELTIDSDKLTIKSKDTADKVMLLNDKFDCYPLNDPTKDQKWVSFQYFDNKQCSYQTHCENVQKLTALVNLALHCKYSQ</sequence>
<comment type="caution">
    <text evidence="1">The sequence shown here is derived from an EMBL/GenBank/DDBJ whole genome shotgun (WGS) entry which is preliminary data.</text>
</comment>
<dbReference type="AlphaFoldDB" id="A0A1J4KT08"/>
<dbReference type="VEuPathDB" id="TrichDB:TRFO_15224"/>
<dbReference type="EMBL" id="MLAK01000374">
    <property type="protein sequence ID" value="OHT14433.1"/>
    <property type="molecule type" value="Genomic_DNA"/>
</dbReference>
<gene>
    <name evidence="1" type="ORF">TRFO_15224</name>
</gene>
<evidence type="ECO:0008006" key="3">
    <source>
        <dbReference type="Google" id="ProtNLM"/>
    </source>
</evidence>
<accession>A0A1J4KT08</accession>
<organism evidence="1 2">
    <name type="scientific">Tritrichomonas foetus</name>
    <dbReference type="NCBI Taxonomy" id="1144522"/>
    <lineage>
        <taxon>Eukaryota</taxon>
        <taxon>Metamonada</taxon>
        <taxon>Parabasalia</taxon>
        <taxon>Tritrichomonadida</taxon>
        <taxon>Tritrichomonadidae</taxon>
        <taxon>Tritrichomonas</taxon>
    </lineage>
</organism>
<proteinExistence type="predicted"/>
<dbReference type="GeneID" id="94832969"/>
<dbReference type="Proteomes" id="UP000179807">
    <property type="component" value="Unassembled WGS sequence"/>
</dbReference>
<name>A0A1J4KT08_9EUKA</name>
<evidence type="ECO:0000313" key="1">
    <source>
        <dbReference type="EMBL" id="OHT14433.1"/>
    </source>
</evidence>